<dbReference type="EMBL" id="JBFOLK010000001">
    <property type="protein sequence ID" value="KAL2540212.1"/>
    <property type="molecule type" value="Genomic_DNA"/>
</dbReference>
<reference evidence="3" key="1">
    <citation type="submission" date="2024-07" db="EMBL/GenBank/DDBJ databases">
        <title>Two chromosome-level genome assemblies of Korean endemic species Abeliophyllum distichum and Forsythia ovata (Oleaceae).</title>
        <authorList>
            <person name="Jang H."/>
        </authorList>
    </citation>
    <scope>NUCLEOTIDE SEQUENCE [LARGE SCALE GENOMIC DNA]</scope>
</reference>
<comment type="caution">
    <text evidence="2">The sequence shown here is derived from an EMBL/GenBank/DDBJ whole genome shotgun (WGS) entry which is preliminary data.</text>
</comment>
<proteinExistence type="predicted"/>
<name>A0ABD1VSA4_9LAMI</name>
<dbReference type="Pfam" id="PF03168">
    <property type="entry name" value="LEA_2"/>
    <property type="match status" value="1"/>
</dbReference>
<sequence>MNPSFNIRMNAELGVKNTNFGHYKFRDSTIYFSYNDLIVGEAFVPKARAKARSTKKFNVIVNLSSSNLQNHPQLGNDLNSGVLTLTSKSKLDGKVELIKVLKKKKSTEMDCTLAINLKQKLIGDLNCK</sequence>
<evidence type="ECO:0000259" key="1">
    <source>
        <dbReference type="Pfam" id="PF03168"/>
    </source>
</evidence>
<dbReference type="Proteomes" id="UP001604336">
    <property type="component" value="Unassembled WGS sequence"/>
</dbReference>
<evidence type="ECO:0000313" key="3">
    <source>
        <dbReference type="Proteomes" id="UP001604336"/>
    </source>
</evidence>
<feature type="domain" description="Late embryogenesis abundant protein LEA-2 subgroup" evidence="1">
    <location>
        <begin position="13"/>
        <end position="112"/>
    </location>
</feature>
<dbReference type="PANTHER" id="PTHR31852">
    <property type="entry name" value="LATE EMBRYOGENESIS ABUNDANT (LEA) HYDROXYPROLINE-RICH GLYCOPROTEIN FAMILY"/>
    <property type="match status" value="1"/>
</dbReference>
<evidence type="ECO:0000313" key="2">
    <source>
        <dbReference type="EMBL" id="KAL2540212.1"/>
    </source>
</evidence>
<dbReference type="InterPro" id="IPR055301">
    <property type="entry name" value="Lea14-like_2"/>
</dbReference>
<organism evidence="2 3">
    <name type="scientific">Abeliophyllum distichum</name>
    <dbReference type="NCBI Taxonomy" id="126358"/>
    <lineage>
        <taxon>Eukaryota</taxon>
        <taxon>Viridiplantae</taxon>
        <taxon>Streptophyta</taxon>
        <taxon>Embryophyta</taxon>
        <taxon>Tracheophyta</taxon>
        <taxon>Spermatophyta</taxon>
        <taxon>Magnoliopsida</taxon>
        <taxon>eudicotyledons</taxon>
        <taxon>Gunneridae</taxon>
        <taxon>Pentapetalae</taxon>
        <taxon>asterids</taxon>
        <taxon>lamiids</taxon>
        <taxon>Lamiales</taxon>
        <taxon>Oleaceae</taxon>
        <taxon>Forsythieae</taxon>
        <taxon>Abeliophyllum</taxon>
    </lineage>
</organism>
<accession>A0ABD1VSA4</accession>
<keyword evidence="3" id="KW-1185">Reference proteome</keyword>
<dbReference type="InterPro" id="IPR004864">
    <property type="entry name" value="LEA_2"/>
</dbReference>
<protein>
    <submittedName>
        <fullName evidence="2">Late</fullName>
    </submittedName>
</protein>
<dbReference type="AlphaFoldDB" id="A0ABD1VSA4"/>
<gene>
    <name evidence="2" type="ORF">Adt_01190</name>
</gene>